<dbReference type="Proteomes" id="UP000176988">
    <property type="component" value="Unassembled WGS sequence"/>
</dbReference>
<feature type="transmembrane region" description="Helical" evidence="1">
    <location>
        <begin position="107"/>
        <end position="129"/>
    </location>
</feature>
<protein>
    <submittedName>
        <fullName evidence="2">Uncharacterized protein</fullName>
    </submittedName>
</protein>
<dbReference type="STRING" id="1802424.A2480_01045"/>
<dbReference type="InterPro" id="IPR043993">
    <property type="entry name" value="T4SS_pilin"/>
</dbReference>
<dbReference type="EMBL" id="MGFG01000027">
    <property type="protein sequence ID" value="OGM00675.1"/>
    <property type="molecule type" value="Genomic_DNA"/>
</dbReference>
<keyword evidence="1" id="KW-0472">Membrane</keyword>
<dbReference type="Pfam" id="PF18895">
    <property type="entry name" value="T4SS_pilin"/>
    <property type="match status" value="1"/>
</dbReference>
<feature type="transmembrane region" description="Helical" evidence="1">
    <location>
        <begin position="61"/>
        <end position="86"/>
    </location>
</feature>
<feature type="transmembrane region" description="Helical" evidence="1">
    <location>
        <begin position="20"/>
        <end position="41"/>
    </location>
</feature>
<accession>A0A1F7WF46</accession>
<reference evidence="2 3" key="1">
    <citation type="journal article" date="2016" name="Nat. Commun.">
        <title>Thousands of microbial genomes shed light on interconnected biogeochemical processes in an aquifer system.</title>
        <authorList>
            <person name="Anantharaman K."/>
            <person name="Brown C.T."/>
            <person name="Hug L.A."/>
            <person name="Sharon I."/>
            <person name="Castelle C.J."/>
            <person name="Probst A.J."/>
            <person name="Thomas B.C."/>
            <person name="Singh A."/>
            <person name="Wilkins M.J."/>
            <person name="Karaoz U."/>
            <person name="Brodie E.L."/>
            <person name="Williams K.H."/>
            <person name="Hubbard S.S."/>
            <person name="Banfield J.F."/>
        </authorList>
    </citation>
    <scope>NUCLEOTIDE SEQUENCE [LARGE SCALE GENOMIC DNA]</scope>
</reference>
<sequence length="178" mass="19066">MRHRRILKHLPMKNQSQKTFHLASTITIITLFAWPILPALADTGLGVTGGVSGHSELSSDLPMVIGELVGVLLGVIGVLFFLLILYAGFLWMTSSGKEEQVTTARNMIFGAIIGLVIIFAAYGITTFFIQTIGMEDNGAWTIEGGGDVIDEGDSLEESMGGGSDTTEDFDALLDELAD</sequence>
<keyword evidence="1" id="KW-1133">Transmembrane helix</keyword>
<evidence type="ECO:0000313" key="2">
    <source>
        <dbReference type="EMBL" id="OGM00675.1"/>
    </source>
</evidence>
<evidence type="ECO:0000313" key="3">
    <source>
        <dbReference type="Proteomes" id="UP000176988"/>
    </source>
</evidence>
<proteinExistence type="predicted"/>
<organism evidence="2 3">
    <name type="scientific">Candidatus Uhrbacteria bacterium RIFOXYC2_FULL_47_19</name>
    <dbReference type="NCBI Taxonomy" id="1802424"/>
    <lineage>
        <taxon>Bacteria</taxon>
        <taxon>Candidatus Uhriibacteriota</taxon>
    </lineage>
</organism>
<gene>
    <name evidence="2" type="ORF">A2480_01045</name>
</gene>
<dbReference type="AlphaFoldDB" id="A0A1F7WF46"/>
<name>A0A1F7WF46_9BACT</name>
<keyword evidence="1" id="KW-0812">Transmembrane</keyword>
<comment type="caution">
    <text evidence="2">The sequence shown here is derived from an EMBL/GenBank/DDBJ whole genome shotgun (WGS) entry which is preliminary data.</text>
</comment>
<evidence type="ECO:0000256" key="1">
    <source>
        <dbReference type="SAM" id="Phobius"/>
    </source>
</evidence>